<dbReference type="PIRSF" id="PIRSF500136">
    <property type="entry name" value="UDP_ManNAc_DH"/>
    <property type="match status" value="1"/>
</dbReference>
<organism evidence="6 7">
    <name type="scientific">Alkaliphilus hydrothermalis</name>
    <dbReference type="NCBI Taxonomy" id="1482730"/>
    <lineage>
        <taxon>Bacteria</taxon>
        <taxon>Bacillati</taxon>
        <taxon>Bacillota</taxon>
        <taxon>Clostridia</taxon>
        <taxon>Peptostreptococcales</taxon>
        <taxon>Natronincolaceae</taxon>
        <taxon>Alkaliphilus</taxon>
    </lineage>
</organism>
<dbReference type="GO" id="GO:0089714">
    <property type="term" value="F:UDP-N-acetyl-D-mannosamine dehydrogenase activity"/>
    <property type="evidence" value="ECO:0007669"/>
    <property type="project" value="UniProtKB-EC"/>
</dbReference>
<dbReference type="EMBL" id="JAFBEE010000013">
    <property type="protein sequence ID" value="MBM7615472.1"/>
    <property type="molecule type" value="Genomic_DNA"/>
</dbReference>
<dbReference type="NCBIfam" id="TIGR03026">
    <property type="entry name" value="NDP-sugDHase"/>
    <property type="match status" value="1"/>
</dbReference>
<dbReference type="InterPro" id="IPR001732">
    <property type="entry name" value="UDP-Glc/GDP-Man_DH_N"/>
</dbReference>
<dbReference type="InterPro" id="IPR014026">
    <property type="entry name" value="UDP-Glc/GDP-Man_DH_dimer"/>
</dbReference>
<dbReference type="InterPro" id="IPR036220">
    <property type="entry name" value="UDP-Glc/GDP-Man_DH_C_sf"/>
</dbReference>
<dbReference type="SUPFAM" id="SSF52413">
    <property type="entry name" value="UDP-glucose/GDP-mannose dehydrogenase C-terminal domain"/>
    <property type="match status" value="1"/>
</dbReference>
<protein>
    <submittedName>
        <fullName evidence="6">UDP-N-acetyl-D-mannosaminuronic acid dehydrogenase</fullName>
        <ecNumber evidence="6">1.1.1.336</ecNumber>
    </submittedName>
</protein>
<sequence length="415" mass="45885">MMKICVVGLGYIGLPTAAILASIGFNVVGVDINPKIIDLVNNKKIHIEETDLEEVVATVVSKGNLVAKTQPEEADAFIVAVPTPKTEDNACEVKYIISAMKSLIPYLKKGNTVIVESTIAPGTMEEVVLPLIEEAGFLVGKDLYLAHCPERVLPGKILFEIVNNDRIVGGYTALCGSKAADIYKAFTKGNILISSLKVAEMTKLVENTFRDINIAFANELVKVCDELNINVHEVIQLANRHPRVNILQPGPGVGGHCLAIDPYYIVSKAPNSAKLTATAREINSSMPIYVVSKVKELVRDIENPRIAALGMTYKENIDDVRESPSLEIINLLMKENYEVRCYDPHVTKNLGQVKNLDQAIEGADLILLLVAHNEFVNLNLEAYTKKMRRPMVFDTKNCLERTNNMQVIYLGWNER</sequence>
<name>A0ABS2NR94_9FIRM</name>
<dbReference type="SUPFAM" id="SSF51735">
    <property type="entry name" value="NAD(P)-binding Rossmann-fold domains"/>
    <property type="match status" value="1"/>
</dbReference>
<dbReference type="InterPro" id="IPR036291">
    <property type="entry name" value="NAD(P)-bd_dom_sf"/>
</dbReference>
<evidence type="ECO:0000313" key="6">
    <source>
        <dbReference type="EMBL" id="MBM7615472.1"/>
    </source>
</evidence>
<comment type="caution">
    <text evidence="6">The sequence shown here is derived from an EMBL/GenBank/DDBJ whole genome shotgun (WGS) entry which is preliminary data.</text>
</comment>
<evidence type="ECO:0000256" key="3">
    <source>
        <dbReference type="ARBA" id="ARBA00023027"/>
    </source>
</evidence>
<keyword evidence="3" id="KW-0520">NAD</keyword>
<dbReference type="RefSeq" id="WP_204402726.1">
    <property type="nucleotide sequence ID" value="NZ_JAFBEE010000013.1"/>
</dbReference>
<dbReference type="Pfam" id="PF03720">
    <property type="entry name" value="UDPG_MGDP_dh_C"/>
    <property type="match status" value="1"/>
</dbReference>
<evidence type="ECO:0000256" key="1">
    <source>
        <dbReference type="ARBA" id="ARBA00006601"/>
    </source>
</evidence>
<keyword evidence="7" id="KW-1185">Reference proteome</keyword>
<evidence type="ECO:0000259" key="5">
    <source>
        <dbReference type="SMART" id="SM00984"/>
    </source>
</evidence>
<dbReference type="Pfam" id="PF03721">
    <property type="entry name" value="UDPG_MGDP_dh_N"/>
    <property type="match status" value="1"/>
</dbReference>
<dbReference type="Pfam" id="PF00984">
    <property type="entry name" value="UDPG_MGDP_dh"/>
    <property type="match status" value="1"/>
</dbReference>
<keyword evidence="2 6" id="KW-0560">Oxidoreductase</keyword>
<feature type="domain" description="UDP-glucose/GDP-mannose dehydrogenase C-terminal" evidence="5">
    <location>
        <begin position="307"/>
        <end position="401"/>
    </location>
</feature>
<dbReference type="PANTHER" id="PTHR43491:SF2">
    <property type="entry name" value="UDP-N-ACETYL-D-MANNOSAMINE DEHYDROGENASE"/>
    <property type="match status" value="1"/>
</dbReference>
<evidence type="ECO:0000313" key="7">
    <source>
        <dbReference type="Proteomes" id="UP001314796"/>
    </source>
</evidence>
<dbReference type="Proteomes" id="UP001314796">
    <property type="component" value="Unassembled WGS sequence"/>
</dbReference>
<gene>
    <name evidence="6" type="ORF">JOC73_002042</name>
</gene>
<dbReference type="InterPro" id="IPR028359">
    <property type="entry name" value="UDP_ManNAc/GlcNAc_DH"/>
</dbReference>
<dbReference type="PIRSF" id="PIRSF000124">
    <property type="entry name" value="UDPglc_GDPman_dh"/>
    <property type="match status" value="1"/>
</dbReference>
<reference evidence="6 7" key="1">
    <citation type="submission" date="2021-01" db="EMBL/GenBank/DDBJ databases">
        <title>Genomic Encyclopedia of Type Strains, Phase IV (KMG-IV): sequencing the most valuable type-strain genomes for metagenomic binning, comparative biology and taxonomic classification.</title>
        <authorList>
            <person name="Goeker M."/>
        </authorList>
    </citation>
    <scope>NUCLEOTIDE SEQUENCE [LARGE SCALE GENOMIC DNA]</scope>
    <source>
        <strain evidence="6 7">DSM 25890</strain>
    </source>
</reference>
<evidence type="ECO:0000256" key="4">
    <source>
        <dbReference type="PIRNR" id="PIRNR000124"/>
    </source>
</evidence>
<dbReference type="SMART" id="SM00984">
    <property type="entry name" value="UDPG_MGDP_dh_C"/>
    <property type="match status" value="1"/>
</dbReference>
<dbReference type="InterPro" id="IPR014027">
    <property type="entry name" value="UDP-Glc/GDP-Man_DH_C"/>
</dbReference>
<comment type="similarity">
    <text evidence="1 4">Belongs to the UDP-glucose/GDP-mannose dehydrogenase family.</text>
</comment>
<dbReference type="InterPro" id="IPR008927">
    <property type="entry name" value="6-PGluconate_DH-like_C_sf"/>
</dbReference>
<accession>A0ABS2NR94</accession>
<dbReference type="InterPro" id="IPR017476">
    <property type="entry name" value="UDP-Glc/GDP-Man"/>
</dbReference>
<dbReference type="EC" id="1.1.1.336" evidence="6"/>
<proteinExistence type="inferred from homology"/>
<dbReference type="Gene3D" id="3.40.50.720">
    <property type="entry name" value="NAD(P)-binding Rossmann-like Domain"/>
    <property type="match status" value="2"/>
</dbReference>
<evidence type="ECO:0000256" key="2">
    <source>
        <dbReference type="ARBA" id="ARBA00023002"/>
    </source>
</evidence>
<dbReference type="PANTHER" id="PTHR43491">
    <property type="entry name" value="UDP-N-ACETYL-D-MANNOSAMINE DEHYDROGENASE"/>
    <property type="match status" value="1"/>
</dbReference>
<dbReference type="SUPFAM" id="SSF48179">
    <property type="entry name" value="6-phosphogluconate dehydrogenase C-terminal domain-like"/>
    <property type="match status" value="1"/>
</dbReference>